<name>A0A2T1DZ62_9CYAN</name>
<dbReference type="OrthoDB" id="528641at2"/>
<comment type="caution">
    <text evidence="1">The sequence shown here is derived from an EMBL/GenBank/DDBJ whole genome shotgun (WGS) entry which is preliminary data.</text>
</comment>
<dbReference type="AlphaFoldDB" id="A0A2T1DZ62"/>
<evidence type="ECO:0000313" key="1">
    <source>
        <dbReference type="EMBL" id="PSB25780.1"/>
    </source>
</evidence>
<dbReference type="EMBL" id="PVWK01000121">
    <property type="protein sequence ID" value="PSB25780.1"/>
    <property type="molecule type" value="Genomic_DNA"/>
</dbReference>
<reference evidence="2" key="1">
    <citation type="submission" date="2018-02" db="EMBL/GenBank/DDBJ databases">
        <authorList>
            <person name="Moore K."/>
            <person name="Momper L."/>
        </authorList>
    </citation>
    <scope>NUCLEOTIDE SEQUENCE [LARGE SCALE GENOMIC DNA]</scope>
    <source>
        <strain evidence="2">ULC18</strain>
    </source>
</reference>
<accession>A0A2T1DZ62</accession>
<reference evidence="1 2" key="2">
    <citation type="submission" date="2018-03" db="EMBL/GenBank/DDBJ databases">
        <title>The ancient ancestry and fast evolution of plastids.</title>
        <authorList>
            <person name="Moore K.R."/>
            <person name="Magnabosco C."/>
            <person name="Momper L."/>
            <person name="Gold D.A."/>
            <person name="Bosak T."/>
            <person name="Fournier G.P."/>
        </authorList>
    </citation>
    <scope>NUCLEOTIDE SEQUENCE [LARGE SCALE GENOMIC DNA]</scope>
    <source>
        <strain evidence="1 2">ULC18</strain>
    </source>
</reference>
<evidence type="ECO:0000313" key="2">
    <source>
        <dbReference type="Proteomes" id="UP000239576"/>
    </source>
</evidence>
<sequence length="296" mass="32947">MKREVIQDFLNLPGIAGVALMDGHSRPYFCGIDQTLNFQQKEALAQGILQVVETIPDDFDTFEFQFIEHQVHLYKLDRGMVLLVLTGSNLVYADCLGTIKQLKAILQENIPNAIATFRLIADNIPLTSLNNRRHTTESATLIDDPITVKAQDTHAAAPALETVTPPTLLDPLPEQTLASPSEPITLKEAIAALNQLSQFTTQYLGTHVITNYWKATRPQVDWLAPVQIDRSAQFSLTGESSQNALTPLTAQEQQWLQAWVGAFVKRCTQVIRDFPAIIEQKALNEKQKALLLPPNL</sequence>
<dbReference type="RefSeq" id="WP_106258688.1">
    <property type="nucleotide sequence ID" value="NZ_CAWNSW010000160.1"/>
</dbReference>
<protein>
    <submittedName>
        <fullName evidence="1">Uncharacterized protein</fullName>
    </submittedName>
</protein>
<keyword evidence="2" id="KW-1185">Reference proteome</keyword>
<gene>
    <name evidence="1" type="ORF">C7B82_22275</name>
</gene>
<organism evidence="1 2">
    <name type="scientific">Stenomitos frigidus ULC18</name>
    <dbReference type="NCBI Taxonomy" id="2107698"/>
    <lineage>
        <taxon>Bacteria</taxon>
        <taxon>Bacillati</taxon>
        <taxon>Cyanobacteriota</taxon>
        <taxon>Cyanophyceae</taxon>
        <taxon>Leptolyngbyales</taxon>
        <taxon>Leptolyngbyaceae</taxon>
        <taxon>Stenomitos</taxon>
    </lineage>
</organism>
<dbReference type="Proteomes" id="UP000239576">
    <property type="component" value="Unassembled WGS sequence"/>
</dbReference>
<proteinExistence type="predicted"/>